<dbReference type="SMART" id="SM00382">
    <property type="entry name" value="AAA"/>
    <property type="match status" value="1"/>
</dbReference>
<evidence type="ECO:0000256" key="16">
    <source>
        <dbReference type="SAM" id="MobiDB-lite"/>
    </source>
</evidence>
<evidence type="ECO:0000259" key="18">
    <source>
        <dbReference type="PROSITE" id="PS50893"/>
    </source>
</evidence>
<dbReference type="GO" id="GO:0005886">
    <property type="term" value="C:plasma membrane"/>
    <property type="evidence" value="ECO:0007669"/>
    <property type="project" value="UniProtKB-SubCell"/>
</dbReference>
<dbReference type="GeneID" id="111292722"/>
<keyword evidence="10 17" id="KW-0472">Membrane</keyword>
<dbReference type="InterPro" id="IPR003593">
    <property type="entry name" value="AAA+_ATPase"/>
</dbReference>
<evidence type="ECO:0000256" key="14">
    <source>
        <dbReference type="ARBA" id="ARBA00071994"/>
    </source>
</evidence>
<dbReference type="RefSeq" id="XP_022740972.1">
    <property type="nucleotide sequence ID" value="XM_022885237.1"/>
</dbReference>
<dbReference type="Gene3D" id="3.40.50.300">
    <property type="entry name" value="P-loop containing nucleotide triphosphate hydrolases"/>
    <property type="match status" value="1"/>
</dbReference>
<dbReference type="Pfam" id="PF01061">
    <property type="entry name" value="ABC2_membrane"/>
    <property type="match status" value="1"/>
</dbReference>
<keyword evidence="6" id="KW-0378">Hydrolase</keyword>
<feature type="transmembrane region" description="Helical" evidence="17">
    <location>
        <begin position="557"/>
        <end position="579"/>
    </location>
</feature>
<evidence type="ECO:0000256" key="12">
    <source>
        <dbReference type="ARBA" id="ARBA00061310"/>
    </source>
</evidence>
<keyword evidence="9 17" id="KW-1133">Transmembrane helix</keyword>
<evidence type="ECO:0000256" key="5">
    <source>
        <dbReference type="ARBA" id="ARBA00022741"/>
    </source>
</evidence>
<keyword evidence="3" id="KW-1003">Cell membrane</keyword>
<evidence type="ECO:0000256" key="9">
    <source>
        <dbReference type="ARBA" id="ARBA00022989"/>
    </source>
</evidence>
<dbReference type="OrthoDB" id="66620at2759"/>
<dbReference type="Pfam" id="PF00005">
    <property type="entry name" value="ABC_tran"/>
    <property type="match status" value="1"/>
</dbReference>
<dbReference type="KEGG" id="dzi:111292722"/>
<keyword evidence="8" id="KW-1278">Translocase</keyword>
<gene>
    <name evidence="20" type="primary">LOC111292722</name>
</gene>
<feature type="region of interest" description="Disordered" evidence="16">
    <location>
        <begin position="390"/>
        <end position="420"/>
    </location>
</feature>
<keyword evidence="11" id="KW-0325">Glycoprotein</keyword>
<evidence type="ECO:0000256" key="11">
    <source>
        <dbReference type="ARBA" id="ARBA00023180"/>
    </source>
</evidence>
<evidence type="ECO:0000256" key="1">
    <source>
        <dbReference type="ARBA" id="ARBA00004651"/>
    </source>
</evidence>
<name>A0A6P5YKW2_DURZI</name>
<proteinExistence type="inferred from homology"/>
<dbReference type="SUPFAM" id="SSF52540">
    <property type="entry name" value="P-loop containing nucleoside triphosphate hydrolases"/>
    <property type="match status" value="1"/>
</dbReference>
<sequence>MAHRNGHASDTVIDIRNKPVNLTGGLEYSGLTYTVIKKNKLEGKWLRQKVDLLHKITGYAPKGCITAVMGPSGAGKSTFLDALAGRIASGSLKGTVSSDGMAMSPSLIKRTSAYIMQDDRLFPMLTVYETLMFAADFRLGPMSRVEKRQRVEKLIDQLGLTSSWNTYIGDAGTRGVSGGERRRVSIGVDIIHGPSLLFLDEPTSGLDSTNAHSVIEKVRDIARSGSTVILTIHQPSSRIQLLLDHLLILARGQLMYQGSPRDVTLHINRMGRKVPNGENAIEFLIDVIQEYDQSELGVEAVAEFARTGVKPPPLTEEEMSVSTAAPTPVPANRGRRSHIEGRGDEGKKDRRLPLQVSEQSVSDFDRSLRSPYNNTSRSWSARHIGVVQQLRFTPTRQRTDQKAPSPMSSSPGYYTYSSDILPGTPTPHSSDYTVNENDYLTPDVAPKTVMQHLGPKFANSFFSETWILMRRNFTNIRRTPELFLSRLVVLTIMGFMMATMFMHPKISMEGITNRLSFFIFTICLFFFSSNDAVPAFIQERFIFVRETSHNAYRASAYTIAGLITYLPFLALQAVVYACIVWKALELRGPFYYFFIVLFVSLLSTNSFVMFVSSVVPNYILGYAAVIAFTALFFLFCGYFLNSHNIPAYWKWMNKISTMTYPYEGLLMNQYQTRQTFGKDLANRSITGCDILNSLKISTEEFKKWENVLMLLGWAAFYRICFYIILRLGSKNQRT</sequence>
<comment type="subcellular location">
    <subcellularLocation>
        <location evidence="1">Cell membrane</location>
        <topology evidence="1">Multi-pass membrane protein</topology>
    </subcellularLocation>
</comment>
<keyword evidence="2" id="KW-0813">Transport</keyword>
<dbReference type="PROSITE" id="PS50893">
    <property type="entry name" value="ABC_TRANSPORTER_2"/>
    <property type="match status" value="1"/>
</dbReference>
<feature type="transmembrane region" description="Helical" evidence="17">
    <location>
        <begin position="483"/>
        <end position="503"/>
    </location>
</feature>
<evidence type="ECO:0000256" key="3">
    <source>
        <dbReference type="ARBA" id="ARBA00022475"/>
    </source>
</evidence>
<dbReference type="PANTHER" id="PTHR48041:SF20">
    <property type="entry name" value="ABC TRANSPORTER G FAMILY MEMBER STR2"/>
    <property type="match status" value="1"/>
</dbReference>
<dbReference type="GO" id="GO:0009610">
    <property type="term" value="P:response to symbiotic fungus"/>
    <property type="evidence" value="ECO:0007669"/>
    <property type="project" value="UniProtKB-ARBA"/>
</dbReference>
<evidence type="ECO:0000256" key="6">
    <source>
        <dbReference type="ARBA" id="ARBA00022801"/>
    </source>
</evidence>
<feature type="compositionally biased region" description="Basic and acidic residues" evidence="16">
    <location>
        <begin position="337"/>
        <end position="352"/>
    </location>
</feature>
<evidence type="ECO:0000256" key="8">
    <source>
        <dbReference type="ARBA" id="ARBA00022967"/>
    </source>
</evidence>
<reference evidence="20" key="1">
    <citation type="submission" date="2025-08" db="UniProtKB">
        <authorList>
            <consortium name="RefSeq"/>
        </authorList>
    </citation>
    <scope>IDENTIFICATION</scope>
    <source>
        <tissue evidence="20">Fruit stalk</tissue>
    </source>
</reference>
<evidence type="ECO:0000256" key="15">
    <source>
        <dbReference type="ARBA" id="ARBA00079341"/>
    </source>
</evidence>
<dbReference type="Proteomes" id="UP000515121">
    <property type="component" value="Unplaced"/>
</dbReference>
<evidence type="ECO:0000256" key="4">
    <source>
        <dbReference type="ARBA" id="ARBA00022692"/>
    </source>
</evidence>
<feature type="transmembrane region" description="Helical" evidence="17">
    <location>
        <begin position="591"/>
        <end position="612"/>
    </location>
</feature>
<evidence type="ECO:0000313" key="19">
    <source>
        <dbReference type="Proteomes" id="UP000515121"/>
    </source>
</evidence>
<keyword evidence="4 17" id="KW-0812">Transmembrane</keyword>
<dbReference type="PROSITE" id="PS00211">
    <property type="entry name" value="ABC_TRANSPORTER_1"/>
    <property type="match status" value="1"/>
</dbReference>
<keyword evidence="19" id="KW-1185">Reference proteome</keyword>
<dbReference type="InterPro" id="IPR050352">
    <property type="entry name" value="ABCG_transporters"/>
</dbReference>
<protein>
    <recommendedName>
        <fullName evidence="14">ABC transporter G family member STR2</fullName>
    </recommendedName>
    <alternativeName>
        <fullName evidence="15">Protein STUNTED ARBUSCULE 2</fullName>
    </alternativeName>
</protein>
<dbReference type="PANTHER" id="PTHR48041">
    <property type="entry name" value="ABC TRANSPORTER G FAMILY MEMBER 28"/>
    <property type="match status" value="1"/>
</dbReference>
<evidence type="ECO:0000313" key="20">
    <source>
        <dbReference type="RefSeq" id="XP_022740972.1"/>
    </source>
</evidence>
<organism evidence="19 20">
    <name type="scientific">Durio zibethinus</name>
    <name type="common">Durian</name>
    <dbReference type="NCBI Taxonomy" id="66656"/>
    <lineage>
        <taxon>Eukaryota</taxon>
        <taxon>Viridiplantae</taxon>
        <taxon>Streptophyta</taxon>
        <taxon>Embryophyta</taxon>
        <taxon>Tracheophyta</taxon>
        <taxon>Spermatophyta</taxon>
        <taxon>Magnoliopsida</taxon>
        <taxon>eudicotyledons</taxon>
        <taxon>Gunneridae</taxon>
        <taxon>Pentapetalae</taxon>
        <taxon>rosids</taxon>
        <taxon>malvids</taxon>
        <taxon>Malvales</taxon>
        <taxon>Malvaceae</taxon>
        <taxon>Helicteroideae</taxon>
        <taxon>Durio</taxon>
    </lineage>
</organism>
<feature type="transmembrane region" description="Helical" evidence="17">
    <location>
        <begin position="515"/>
        <end position="537"/>
    </location>
</feature>
<feature type="region of interest" description="Disordered" evidence="16">
    <location>
        <begin position="309"/>
        <end position="376"/>
    </location>
</feature>
<comment type="subunit">
    <text evidence="13">Heterodimerizes with STR; the resulting transporter is located in the peri-arbuscular membrane.</text>
</comment>
<dbReference type="GO" id="GO:0005524">
    <property type="term" value="F:ATP binding"/>
    <property type="evidence" value="ECO:0007669"/>
    <property type="project" value="UniProtKB-KW"/>
</dbReference>
<dbReference type="FunFam" id="3.40.50.300:FF:001556">
    <property type="entry name" value="ABC transporter G family member 6"/>
    <property type="match status" value="1"/>
</dbReference>
<evidence type="ECO:0000256" key="10">
    <source>
        <dbReference type="ARBA" id="ARBA00023136"/>
    </source>
</evidence>
<keyword evidence="7" id="KW-0067">ATP-binding</keyword>
<dbReference type="GO" id="GO:0016887">
    <property type="term" value="F:ATP hydrolysis activity"/>
    <property type="evidence" value="ECO:0007669"/>
    <property type="project" value="InterPro"/>
</dbReference>
<accession>A0A6P5YKW2</accession>
<dbReference type="InterPro" id="IPR013525">
    <property type="entry name" value="ABC2_TM"/>
</dbReference>
<evidence type="ECO:0000256" key="17">
    <source>
        <dbReference type="SAM" id="Phobius"/>
    </source>
</evidence>
<evidence type="ECO:0000256" key="2">
    <source>
        <dbReference type="ARBA" id="ARBA00022448"/>
    </source>
</evidence>
<keyword evidence="5" id="KW-0547">Nucleotide-binding</keyword>
<dbReference type="GO" id="GO:0140359">
    <property type="term" value="F:ABC-type transporter activity"/>
    <property type="evidence" value="ECO:0007669"/>
    <property type="project" value="InterPro"/>
</dbReference>
<feature type="transmembrane region" description="Helical" evidence="17">
    <location>
        <begin position="618"/>
        <end position="640"/>
    </location>
</feature>
<feature type="compositionally biased region" description="Polar residues" evidence="16">
    <location>
        <begin position="406"/>
        <end position="418"/>
    </location>
</feature>
<dbReference type="InterPro" id="IPR027417">
    <property type="entry name" value="P-loop_NTPase"/>
</dbReference>
<evidence type="ECO:0000256" key="7">
    <source>
        <dbReference type="ARBA" id="ARBA00022840"/>
    </source>
</evidence>
<evidence type="ECO:0000256" key="13">
    <source>
        <dbReference type="ARBA" id="ARBA00062868"/>
    </source>
</evidence>
<feature type="transmembrane region" description="Helical" evidence="17">
    <location>
        <begin position="707"/>
        <end position="725"/>
    </location>
</feature>
<comment type="similarity">
    <text evidence="12">Belongs to the ABC transporter superfamily. ABCG family. Stunted arbuscule (STR) subfamily.</text>
</comment>
<dbReference type="InterPro" id="IPR003439">
    <property type="entry name" value="ABC_transporter-like_ATP-bd"/>
</dbReference>
<dbReference type="AlphaFoldDB" id="A0A6P5YKW2"/>
<dbReference type="InterPro" id="IPR017871">
    <property type="entry name" value="ABC_transporter-like_CS"/>
</dbReference>
<feature type="domain" description="ABC transporter" evidence="18">
    <location>
        <begin position="26"/>
        <end position="276"/>
    </location>
</feature>